<feature type="compositionally biased region" description="Polar residues" evidence="1">
    <location>
        <begin position="73"/>
        <end position="83"/>
    </location>
</feature>
<name>A0A372LAR7_9BACI</name>
<dbReference type="AlphaFoldDB" id="A0A372LAR7"/>
<proteinExistence type="predicted"/>
<feature type="region of interest" description="Disordered" evidence="1">
    <location>
        <begin position="73"/>
        <end position="103"/>
    </location>
</feature>
<feature type="compositionally biased region" description="Polar residues" evidence="1">
    <location>
        <begin position="94"/>
        <end position="103"/>
    </location>
</feature>
<accession>A0A372LAR7</accession>
<evidence type="ECO:0000313" key="3">
    <source>
        <dbReference type="Proteomes" id="UP000262939"/>
    </source>
</evidence>
<evidence type="ECO:0000313" key="2">
    <source>
        <dbReference type="EMBL" id="RFU62869.1"/>
    </source>
</evidence>
<evidence type="ECO:0000256" key="1">
    <source>
        <dbReference type="SAM" id="MobiDB-lite"/>
    </source>
</evidence>
<dbReference type="EMBL" id="QVTD01000008">
    <property type="protein sequence ID" value="RFU62869.1"/>
    <property type="molecule type" value="Genomic_DNA"/>
</dbReference>
<sequence>MLMLGFINADTGEPNGYTNGLEVFIMAGISQDERGMGTQGARKRQRDQACINQSLDNSDYAPGMDAAATCDNQGEAAQNQAGSSGRFGNEFASVDNQVNRKLT</sequence>
<dbReference type="Proteomes" id="UP000262939">
    <property type="component" value="Unassembled WGS sequence"/>
</dbReference>
<keyword evidence="3" id="KW-1185">Reference proteome</keyword>
<organism evidence="2 3">
    <name type="scientific">Peribacillus glennii</name>
    <dbReference type="NCBI Taxonomy" id="2303991"/>
    <lineage>
        <taxon>Bacteria</taxon>
        <taxon>Bacillati</taxon>
        <taxon>Bacillota</taxon>
        <taxon>Bacilli</taxon>
        <taxon>Bacillales</taxon>
        <taxon>Bacillaceae</taxon>
        <taxon>Peribacillus</taxon>
    </lineage>
</organism>
<protein>
    <submittedName>
        <fullName evidence="2">Uncharacterized protein</fullName>
    </submittedName>
</protein>
<reference evidence="2 3" key="1">
    <citation type="submission" date="2018-08" db="EMBL/GenBank/DDBJ databases">
        <title>Bacillus chawlae sp. nov., Bacillus glennii sp. nov., and Bacillus saganii sp. nov. Isolated from the Vehicle Assembly Building at Kennedy Space Center where the Viking Spacecraft were Assembled.</title>
        <authorList>
            <person name="Seuylemezian A."/>
            <person name="Vaishampayan P."/>
        </authorList>
    </citation>
    <scope>NUCLEOTIDE SEQUENCE [LARGE SCALE GENOMIC DNA]</scope>
    <source>
        <strain evidence="2 3">V44-8</strain>
    </source>
</reference>
<comment type="caution">
    <text evidence="2">The sequence shown here is derived from an EMBL/GenBank/DDBJ whole genome shotgun (WGS) entry which is preliminary data.</text>
</comment>
<gene>
    <name evidence="2" type="ORF">D0466_13025</name>
</gene>